<sequence>MGYEIKFDFKYRSEKGVEKSTVIILDEYEHLHAYHLNIQAMQKSDYQNYIDYLKCNKDIPHNWEEAIKQSQEKEYLTAALSIAVDQLLESLSNEDGCMKITNNPNGYEALEFEVTAYIAKHITAKGNALHQRMRTYPHYNNTEFKDFSLCV</sequence>
<dbReference type="AlphaFoldDB" id="A0A8J3E859"/>
<evidence type="ECO:0000313" key="1">
    <source>
        <dbReference type="EMBL" id="GGF92335.1"/>
    </source>
</evidence>
<dbReference type="RefSeq" id="WP_117002053.1">
    <property type="nucleotide sequence ID" value="NZ_BMJS01000005.1"/>
</dbReference>
<gene>
    <name evidence="1" type="ORF">GCM10010995_06870</name>
</gene>
<accession>A0A8J3E859</accession>
<reference evidence="1" key="1">
    <citation type="journal article" date="2014" name="Int. J. Syst. Evol. Microbiol.">
        <title>Complete genome sequence of Corynebacterium casei LMG S-19264T (=DSM 44701T), isolated from a smear-ripened cheese.</title>
        <authorList>
            <consortium name="US DOE Joint Genome Institute (JGI-PGF)"/>
            <person name="Walter F."/>
            <person name="Albersmeier A."/>
            <person name="Kalinowski J."/>
            <person name="Ruckert C."/>
        </authorList>
    </citation>
    <scope>NUCLEOTIDE SEQUENCE</scope>
    <source>
        <strain evidence="1">CGMCC 1.15758</strain>
    </source>
</reference>
<proteinExistence type="predicted"/>
<reference evidence="1" key="2">
    <citation type="submission" date="2020-09" db="EMBL/GenBank/DDBJ databases">
        <authorList>
            <person name="Sun Q."/>
            <person name="Zhou Y."/>
        </authorList>
    </citation>
    <scope>NUCLEOTIDE SEQUENCE</scope>
    <source>
        <strain evidence="1">CGMCC 1.15758</strain>
    </source>
</reference>
<protein>
    <submittedName>
        <fullName evidence="1">Uncharacterized protein</fullName>
    </submittedName>
</protein>
<organism evidence="1 2">
    <name type="scientific">Cysteiniphilum litorale</name>
    <dbReference type="NCBI Taxonomy" id="2056700"/>
    <lineage>
        <taxon>Bacteria</taxon>
        <taxon>Pseudomonadati</taxon>
        <taxon>Pseudomonadota</taxon>
        <taxon>Gammaproteobacteria</taxon>
        <taxon>Thiotrichales</taxon>
        <taxon>Fastidiosibacteraceae</taxon>
        <taxon>Cysteiniphilum</taxon>
    </lineage>
</organism>
<name>A0A8J3E859_9GAMM</name>
<dbReference type="EMBL" id="BMJS01000005">
    <property type="protein sequence ID" value="GGF92335.1"/>
    <property type="molecule type" value="Genomic_DNA"/>
</dbReference>
<keyword evidence="2" id="KW-1185">Reference proteome</keyword>
<comment type="caution">
    <text evidence="1">The sequence shown here is derived from an EMBL/GenBank/DDBJ whole genome shotgun (WGS) entry which is preliminary data.</text>
</comment>
<dbReference type="Proteomes" id="UP000636949">
    <property type="component" value="Unassembled WGS sequence"/>
</dbReference>
<evidence type="ECO:0000313" key="2">
    <source>
        <dbReference type="Proteomes" id="UP000636949"/>
    </source>
</evidence>